<evidence type="ECO:0000313" key="5">
    <source>
        <dbReference type="EMBL" id="NKX45704.1"/>
    </source>
</evidence>
<evidence type="ECO:0000313" key="6">
    <source>
        <dbReference type="Proteomes" id="UP000526408"/>
    </source>
</evidence>
<dbReference type="PANTHER" id="PTHR33376">
    <property type="match status" value="1"/>
</dbReference>
<dbReference type="NCBIfam" id="NF037995">
    <property type="entry name" value="TRAP_S1"/>
    <property type="match status" value="1"/>
</dbReference>
<comment type="caution">
    <text evidence="5">The sequence shown here is derived from an EMBL/GenBank/DDBJ whole genome shotgun (WGS) entry which is preliminary data.</text>
</comment>
<name>A0A7X6JZN5_9RHOB</name>
<keyword evidence="6" id="KW-1185">Reference proteome</keyword>
<accession>A0A7X6JZN5</accession>
<dbReference type="GO" id="GO:0055085">
    <property type="term" value="P:transmembrane transport"/>
    <property type="evidence" value="ECO:0007669"/>
    <property type="project" value="InterPro"/>
</dbReference>
<sequence length="348" mass="37299">MISRHAFLKLGAAAVALGLAAGGAAAQEVTLRLHQFLPAQANVPTHVLDVWADQIEEASGGRIEIQRFPAMQLGGAPPQLIDQVIDGTVDIIWTVAGYTPGRFPRTEVFELPFMMEGSNAEATSRAYWQLAEETMMDTDFADFHVLGLWVHGPGVIHSSTPIETVADLNGVKLRAPTRTTNMMFSALGATPIGMPVPAIPEALSQGVIDATVIPWEVTGAIRSSELVENHTEFGDASLYTTSFIFAMNQAAYDGLPADLQAIIDAHSGLEFSAFAGRTMQEYDAPSRLIAEDRGNNIITLTEEQVAEWRAAAAPTVDVWIAEMDAAGLDGTGLVERARALIAENLGNM</sequence>
<evidence type="ECO:0000256" key="1">
    <source>
        <dbReference type="ARBA" id="ARBA00004418"/>
    </source>
</evidence>
<dbReference type="PROSITE" id="PS51318">
    <property type="entry name" value="TAT"/>
    <property type="match status" value="1"/>
</dbReference>
<dbReference type="Gene3D" id="3.40.190.170">
    <property type="entry name" value="Bacterial extracellular solute-binding protein, family 7"/>
    <property type="match status" value="1"/>
</dbReference>
<dbReference type="AlphaFoldDB" id="A0A7X6JZN5"/>
<protein>
    <submittedName>
        <fullName evidence="5">TRAP transporter substrate-binding protein</fullName>
    </submittedName>
</protein>
<dbReference type="EMBL" id="JAAZQQ010000005">
    <property type="protein sequence ID" value="NKX45704.1"/>
    <property type="molecule type" value="Genomic_DNA"/>
</dbReference>
<reference evidence="5 6" key="1">
    <citation type="submission" date="2020-04" db="EMBL/GenBank/DDBJ databases">
        <authorList>
            <person name="Yoon J."/>
        </authorList>
    </citation>
    <scope>NUCLEOTIDE SEQUENCE [LARGE SCALE GENOMIC DNA]</scope>
    <source>
        <strain evidence="5 6">KMU-115</strain>
    </source>
</reference>
<dbReference type="CDD" id="cd13665">
    <property type="entry name" value="PBP2_TRAP_Dctp3_4"/>
    <property type="match status" value="1"/>
</dbReference>
<proteinExistence type="predicted"/>
<dbReference type="InterPro" id="IPR018389">
    <property type="entry name" value="DctP_fam"/>
</dbReference>
<keyword evidence="3" id="KW-0574">Periplasm</keyword>
<dbReference type="InterPro" id="IPR038404">
    <property type="entry name" value="TRAP_DctP_sf"/>
</dbReference>
<dbReference type="RefSeq" id="WP_168624095.1">
    <property type="nucleotide sequence ID" value="NZ_JAAZQQ010000005.1"/>
</dbReference>
<feature type="signal peptide" evidence="4">
    <location>
        <begin position="1"/>
        <end position="26"/>
    </location>
</feature>
<keyword evidence="2 4" id="KW-0732">Signal</keyword>
<dbReference type="GO" id="GO:0042597">
    <property type="term" value="C:periplasmic space"/>
    <property type="evidence" value="ECO:0007669"/>
    <property type="project" value="UniProtKB-SubCell"/>
</dbReference>
<evidence type="ECO:0000256" key="3">
    <source>
        <dbReference type="ARBA" id="ARBA00022764"/>
    </source>
</evidence>
<dbReference type="InterPro" id="IPR006311">
    <property type="entry name" value="TAT_signal"/>
</dbReference>
<gene>
    <name evidence="5" type="ORF">HCU73_14000</name>
</gene>
<dbReference type="Proteomes" id="UP000526408">
    <property type="component" value="Unassembled WGS sequence"/>
</dbReference>
<feature type="chain" id="PRO_5030939261" evidence="4">
    <location>
        <begin position="27"/>
        <end position="348"/>
    </location>
</feature>
<evidence type="ECO:0000256" key="2">
    <source>
        <dbReference type="ARBA" id="ARBA00022729"/>
    </source>
</evidence>
<dbReference type="Pfam" id="PF03480">
    <property type="entry name" value="DctP"/>
    <property type="match status" value="1"/>
</dbReference>
<comment type="subcellular location">
    <subcellularLocation>
        <location evidence="1">Periplasm</location>
    </subcellularLocation>
</comment>
<dbReference type="SUPFAM" id="SSF53850">
    <property type="entry name" value="Periplasmic binding protein-like II"/>
    <property type="match status" value="1"/>
</dbReference>
<dbReference type="PANTHER" id="PTHR33376:SF15">
    <property type="entry name" value="BLL6794 PROTEIN"/>
    <property type="match status" value="1"/>
</dbReference>
<organism evidence="5 6">
    <name type="scientific">Roseicyclus persicicus</name>
    <dbReference type="NCBI Taxonomy" id="2650661"/>
    <lineage>
        <taxon>Bacteria</taxon>
        <taxon>Pseudomonadati</taxon>
        <taxon>Pseudomonadota</taxon>
        <taxon>Alphaproteobacteria</taxon>
        <taxon>Rhodobacterales</taxon>
        <taxon>Roseobacteraceae</taxon>
        <taxon>Roseicyclus</taxon>
    </lineage>
</organism>
<evidence type="ECO:0000256" key="4">
    <source>
        <dbReference type="SAM" id="SignalP"/>
    </source>
</evidence>